<reference evidence="7" key="1">
    <citation type="submission" date="2018-05" db="EMBL/GenBank/DDBJ databases">
        <authorList>
            <person name="Lanie J.A."/>
            <person name="Ng W.-L."/>
            <person name="Kazmierczak K.M."/>
            <person name="Andrzejewski T.M."/>
            <person name="Davidsen T.M."/>
            <person name="Wayne K.J."/>
            <person name="Tettelin H."/>
            <person name="Glass J.I."/>
            <person name="Rusch D."/>
            <person name="Podicherti R."/>
            <person name="Tsui H.-C.T."/>
            <person name="Winkler M.E."/>
        </authorList>
    </citation>
    <scope>NUCLEOTIDE SEQUENCE</scope>
</reference>
<dbReference type="Gene3D" id="3.40.640.10">
    <property type="entry name" value="Type I PLP-dependent aspartate aminotransferase-like (Major domain)"/>
    <property type="match status" value="1"/>
</dbReference>
<dbReference type="GO" id="GO:0006520">
    <property type="term" value="P:amino acid metabolic process"/>
    <property type="evidence" value="ECO:0007669"/>
    <property type="project" value="InterPro"/>
</dbReference>
<comment type="cofactor">
    <cofactor evidence="1">
        <name>pyridoxal 5'-phosphate</name>
        <dbReference type="ChEBI" id="CHEBI:597326"/>
    </cofactor>
</comment>
<keyword evidence="5" id="KW-0663">Pyridoxal phosphate</keyword>
<keyword evidence="4" id="KW-0808">Transferase</keyword>
<accession>A0A381Z293</accession>
<dbReference type="PANTHER" id="PTHR46383:SF1">
    <property type="entry name" value="ASPARTATE AMINOTRANSFERASE"/>
    <property type="match status" value="1"/>
</dbReference>
<evidence type="ECO:0000256" key="3">
    <source>
        <dbReference type="ARBA" id="ARBA00022576"/>
    </source>
</evidence>
<dbReference type="InterPro" id="IPR050596">
    <property type="entry name" value="AspAT/PAT-like"/>
</dbReference>
<feature type="domain" description="Aminotransferase class I/classII large" evidence="6">
    <location>
        <begin position="32"/>
        <end position="394"/>
    </location>
</feature>
<organism evidence="7">
    <name type="scientific">marine metagenome</name>
    <dbReference type="NCBI Taxonomy" id="408172"/>
    <lineage>
        <taxon>unclassified sequences</taxon>
        <taxon>metagenomes</taxon>
        <taxon>ecological metagenomes</taxon>
    </lineage>
</organism>
<comment type="similarity">
    <text evidence="2">Belongs to the class-I pyridoxal-phosphate-dependent aminotransferase family.</text>
</comment>
<dbReference type="GO" id="GO:0030170">
    <property type="term" value="F:pyridoxal phosphate binding"/>
    <property type="evidence" value="ECO:0007669"/>
    <property type="project" value="InterPro"/>
</dbReference>
<dbReference type="InterPro" id="IPR004838">
    <property type="entry name" value="NHTrfase_class1_PyrdxlP-BS"/>
</dbReference>
<dbReference type="InterPro" id="IPR015421">
    <property type="entry name" value="PyrdxlP-dep_Trfase_major"/>
</dbReference>
<name>A0A381Z293_9ZZZZ</name>
<evidence type="ECO:0000256" key="4">
    <source>
        <dbReference type="ARBA" id="ARBA00022679"/>
    </source>
</evidence>
<protein>
    <recommendedName>
        <fullName evidence="6">Aminotransferase class I/classII large domain-containing protein</fullName>
    </recommendedName>
</protein>
<dbReference type="AlphaFoldDB" id="A0A381Z293"/>
<keyword evidence="3" id="KW-0032">Aminotransferase</keyword>
<dbReference type="CDD" id="cd00609">
    <property type="entry name" value="AAT_like"/>
    <property type="match status" value="1"/>
</dbReference>
<dbReference type="FunFam" id="3.40.640.10:FF:000033">
    <property type="entry name" value="Aspartate aminotransferase"/>
    <property type="match status" value="1"/>
</dbReference>
<dbReference type="EMBL" id="UINC01019554">
    <property type="protein sequence ID" value="SVA82867.1"/>
    <property type="molecule type" value="Genomic_DNA"/>
</dbReference>
<dbReference type="InterPro" id="IPR015422">
    <property type="entry name" value="PyrdxlP-dep_Trfase_small"/>
</dbReference>
<evidence type="ECO:0000256" key="1">
    <source>
        <dbReference type="ARBA" id="ARBA00001933"/>
    </source>
</evidence>
<proteinExistence type="inferred from homology"/>
<evidence type="ECO:0000259" key="6">
    <source>
        <dbReference type="Pfam" id="PF00155"/>
    </source>
</evidence>
<dbReference type="SUPFAM" id="SSF53383">
    <property type="entry name" value="PLP-dependent transferases"/>
    <property type="match status" value="1"/>
</dbReference>
<evidence type="ECO:0000313" key="7">
    <source>
        <dbReference type="EMBL" id="SVA82867.1"/>
    </source>
</evidence>
<dbReference type="PROSITE" id="PS00105">
    <property type="entry name" value="AA_TRANSFER_CLASS_1"/>
    <property type="match status" value="1"/>
</dbReference>
<dbReference type="PANTHER" id="PTHR46383">
    <property type="entry name" value="ASPARTATE AMINOTRANSFERASE"/>
    <property type="match status" value="1"/>
</dbReference>
<dbReference type="Gene3D" id="3.90.1150.10">
    <property type="entry name" value="Aspartate Aminotransferase, domain 1"/>
    <property type="match status" value="1"/>
</dbReference>
<dbReference type="InterPro" id="IPR004839">
    <property type="entry name" value="Aminotransferase_I/II_large"/>
</dbReference>
<dbReference type="GO" id="GO:0008483">
    <property type="term" value="F:transaminase activity"/>
    <property type="evidence" value="ECO:0007669"/>
    <property type="project" value="UniProtKB-KW"/>
</dbReference>
<evidence type="ECO:0000256" key="5">
    <source>
        <dbReference type="ARBA" id="ARBA00022898"/>
    </source>
</evidence>
<dbReference type="InterPro" id="IPR015424">
    <property type="entry name" value="PyrdxlP-dep_Trfase"/>
</dbReference>
<sequence length="402" mass="45099">MSIKLSNNLKNIPPSATMLMTQLARELKGEGKDVISLSAGEPDFDTPKHIKEAAIKAIQNGETKYTSVDGIDELKEAIINKFSRDNGLEYAKENISVAPGGKAIIYNAMHATLNKGDEVLIPSPYWVSYPDIVRLGGGKPIIIQASEEDNFKMKPENLERAITKKTKWLILNSPSNPTGEVYSKEELTEIYEVLKKHKEVFILSDDIYEHILYKNSEEFVTIAQIHEDLFYRTLTMNGVSKSHSMTGWRIGYCGAPKEIIDSMRKLMGQSTSNPSSISQWAAVEALNGSDDFLKEWLTAFEERRDYIVKSLNDCKGITCLEPKGAFYVYPSCLGIIGKKYKEGSIIKNDSIFSMLLLKEKLVSVVPGEAFGLSPYFRISYATSLENLKVACERIKEFCEELI</sequence>
<evidence type="ECO:0000256" key="2">
    <source>
        <dbReference type="ARBA" id="ARBA00007441"/>
    </source>
</evidence>
<gene>
    <name evidence="7" type="ORF">METZ01_LOCUS135721</name>
</gene>
<dbReference type="Pfam" id="PF00155">
    <property type="entry name" value="Aminotran_1_2"/>
    <property type="match status" value="1"/>
</dbReference>